<accession>A0ACC3MQ75</accession>
<sequence>MGIDRYDHPHEEVEYAPSYAQSMKSRSSTIMGESEQVPDVPELPGLVAGRSRNMLSDETLLPAEQEPEDNYNSMGTITIIRRHPSLAQRLMPQASVRGHNPTSPTIEVEGWRRVVLVVATLSGLFLGFLDTTIISVALPSIAEEFDEYGLSTWIVTAYLLTYMAFAIIIARLSDIFGRQAIEIASFVIFLAFSLGCGVAQSMIQLIVCRAFQGIGGSGLYSMTMVICLNAVPVEKNGAITGAIGIVLTVGGIAGPLLSGAICSSTTWRWIFYLNLPTGGLALAAFIISWPKDKTKKHFTKKAFLSIDYFGSLLLLTGSIVLVFAMQEAGTYALAWDSAVIGACLTLVPFCFIGFILWQTFLAAHPDWPVQLIFPVSVAIQRVLGACILVTLLSGFTFYIAVISLPQRFEIVDHSSPLMAGVKMLPLLFTSSVGSIISGALSSKRNSTAYTLVAGSTLSVLGFGLMTTLGDATPTPNAQYGYQCLLGLGVGNIMSSVTMMVQFQSEPRWAAVTQGALTQMRTLGGALGLASGVIVFNQQIRGNSRLQRELSPQQREDILRSPLIVSQLPRNEQAMVSTVYADAFTKEMQMALYIAAALFVASLLTLQRNPPFHKKEEAVEKGKKGKSNKQEDIEMSPQRNSWESEQS</sequence>
<evidence type="ECO:0000313" key="1">
    <source>
        <dbReference type="EMBL" id="KAK3700022.1"/>
    </source>
</evidence>
<protein>
    <submittedName>
        <fullName evidence="1">Uncharacterized protein</fullName>
    </submittedName>
</protein>
<organism evidence="1 2">
    <name type="scientific">Vermiconidia calcicola</name>
    <dbReference type="NCBI Taxonomy" id="1690605"/>
    <lineage>
        <taxon>Eukaryota</taxon>
        <taxon>Fungi</taxon>
        <taxon>Dikarya</taxon>
        <taxon>Ascomycota</taxon>
        <taxon>Pezizomycotina</taxon>
        <taxon>Dothideomycetes</taxon>
        <taxon>Dothideomycetidae</taxon>
        <taxon>Mycosphaerellales</taxon>
        <taxon>Extremaceae</taxon>
        <taxon>Vermiconidia</taxon>
    </lineage>
</organism>
<reference evidence="1" key="1">
    <citation type="submission" date="2023-07" db="EMBL/GenBank/DDBJ databases">
        <title>Black Yeasts Isolated from many extreme environments.</title>
        <authorList>
            <person name="Coleine C."/>
            <person name="Stajich J.E."/>
            <person name="Selbmann L."/>
        </authorList>
    </citation>
    <scope>NUCLEOTIDE SEQUENCE</scope>
    <source>
        <strain evidence="1">CCFEE 5714</strain>
    </source>
</reference>
<name>A0ACC3MQ75_9PEZI</name>
<dbReference type="EMBL" id="JAUTXU010000190">
    <property type="protein sequence ID" value="KAK3700022.1"/>
    <property type="molecule type" value="Genomic_DNA"/>
</dbReference>
<dbReference type="Proteomes" id="UP001281147">
    <property type="component" value="Unassembled WGS sequence"/>
</dbReference>
<keyword evidence="2" id="KW-1185">Reference proteome</keyword>
<evidence type="ECO:0000313" key="2">
    <source>
        <dbReference type="Proteomes" id="UP001281147"/>
    </source>
</evidence>
<proteinExistence type="predicted"/>
<gene>
    <name evidence="1" type="ORF">LTR37_016182</name>
</gene>
<comment type="caution">
    <text evidence="1">The sequence shown here is derived from an EMBL/GenBank/DDBJ whole genome shotgun (WGS) entry which is preliminary data.</text>
</comment>